<dbReference type="AlphaFoldDB" id="A0AAW2L3M9"/>
<dbReference type="EMBL" id="JACGWJ010000026">
    <property type="protein sequence ID" value="KAL0313257.1"/>
    <property type="molecule type" value="Genomic_DNA"/>
</dbReference>
<proteinExistence type="predicted"/>
<sequence length="62" mass="6775">MMGRTEVNDLPRKGIIRMITDGPADGDSQGARKAQVREAYGIEMKEIMEVEPAGAAPLIQFN</sequence>
<reference evidence="1" key="2">
    <citation type="journal article" date="2024" name="Plant">
        <title>Genomic evolution and insights into agronomic trait innovations of Sesamum species.</title>
        <authorList>
            <person name="Miao H."/>
            <person name="Wang L."/>
            <person name="Qu L."/>
            <person name="Liu H."/>
            <person name="Sun Y."/>
            <person name="Le M."/>
            <person name="Wang Q."/>
            <person name="Wei S."/>
            <person name="Zheng Y."/>
            <person name="Lin W."/>
            <person name="Duan Y."/>
            <person name="Cao H."/>
            <person name="Xiong S."/>
            <person name="Wang X."/>
            <person name="Wei L."/>
            <person name="Li C."/>
            <person name="Ma Q."/>
            <person name="Ju M."/>
            <person name="Zhao R."/>
            <person name="Li G."/>
            <person name="Mu C."/>
            <person name="Tian Q."/>
            <person name="Mei H."/>
            <person name="Zhang T."/>
            <person name="Gao T."/>
            <person name="Zhang H."/>
        </authorList>
    </citation>
    <scope>NUCLEOTIDE SEQUENCE</scope>
    <source>
        <strain evidence="1">G02</strain>
    </source>
</reference>
<gene>
    <name evidence="1" type="ORF">Sradi_5725000</name>
</gene>
<protein>
    <submittedName>
        <fullName evidence="1">Uncharacterized protein</fullName>
    </submittedName>
</protein>
<organism evidence="1">
    <name type="scientific">Sesamum radiatum</name>
    <name type="common">Black benniseed</name>
    <dbReference type="NCBI Taxonomy" id="300843"/>
    <lineage>
        <taxon>Eukaryota</taxon>
        <taxon>Viridiplantae</taxon>
        <taxon>Streptophyta</taxon>
        <taxon>Embryophyta</taxon>
        <taxon>Tracheophyta</taxon>
        <taxon>Spermatophyta</taxon>
        <taxon>Magnoliopsida</taxon>
        <taxon>eudicotyledons</taxon>
        <taxon>Gunneridae</taxon>
        <taxon>Pentapetalae</taxon>
        <taxon>asterids</taxon>
        <taxon>lamiids</taxon>
        <taxon>Lamiales</taxon>
        <taxon>Pedaliaceae</taxon>
        <taxon>Sesamum</taxon>
    </lineage>
</organism>
<evidence type="ECO:0000313" key="1">
    <source>
        <dbReference type="EMBL" id="KAL0313257.1"/>
    </source>
</evidence>
<accession>A0AAW2L3M9</accession>
<reference evidence="1" key="1">
    <citation type="submission" date="2020-06" db="EMBL/GenBank/DDBJ databases">
        <authorList>
            <person name="Li T."/>
            <person name="Hu X."/>
            <person name="Zhang T."/>
            <person name="Song X."/>
            <person name="Zhang H."/>
            <person name="Dai N."/>
            <person name="Sheng W."/>
            <person name="Hou X."/>
            <person name="Wei L."/>
        </authorList>
    </citation>
    <scope>NUCLEOTIDE SEQUENCE</scope>
    <source>
        <strain evidence="1">G02</strain>
        <tissue evidence="1">Leaf</tissue>
    </source>
</reference>
<name>A0AAW2L3M9_SESRA</name>
<comment type="caution">
    <text evidence="1">The sequence shown here is derived from an EMBL/GenBank/DDBJ whole genome shotgun (WGS) entry which is preliminary data.</text>
</comment>